<accession>A0A167J943</accession>
<organism evidence="3 4">
    <name type="scientific">Calocera viscosa (strain TUFC12733)</name>
    <dbReference type="NCBI Taxonomy" id="1330018"/>
    <lineage>
        <taxon>Eukaryota</taxon>
        <taxon>Fungi</taxon>
        <taxon>Dikarya</taxon>
        <taxon>Basidiomycota</taxon>
        <taxon>Agaricomycotina</taxon>
        <taxon>Dacrymycetes</taxon>
        <taxon>Dacrymycetales</taxon>
        <taxon>Dacrymycetaceae</taxon>
        <taxon>Calocera</taxon>
    </lineage>
</organism>
<dbReference type="Pfam" id="PF02458">
    <property type="entry name" value="Transferase"/>
    <property type="match status" value="1"/>
</dbReference>
<name>A0A167J943_CALVF</name>
<protein>
    <recommendedName>
        <fullName evidence="5">Transferase family protein</fullName>
    </recommendedName>
</protein>
<dbReference type="InterPro" id="IPR050317">
    <property type="entry name" value="Plant_Fungal_Acyltransferase"/>
</dbReference>
<sequence length="512" mass="55715">MTASTATVTVSASHPVLAANASSWQSLPDPFPLGPMDHYVSTAVPVQVVFLYAQPSPPARELIPLDRLRRAMEWVLDYYPHLTGRLHVNEQNGERSITRLGTGAGLYEASCPSRLEQFSSPALPGRVSLQRLPAAGNALLAPYDPSLEGVMRDPLFAVQHTRFACGSVALGVRVHHIVADADGYFQFVRDLAEIYRGLLALEMKGPAGELPDLAQPPHFKPYMSELMGGKMAPEEQHSALAFKPSLFFAGPDATPDLEGEAIPEAAAAIEVLPLDPATTTGHFVRYSGAELQALKDAATEPSGDGWVSTFDALSAHTYQCVHRARLQLRAKDPSFGELSPTDILTSVNLRPRLGKDLPQRYFPQAVFAPWVEIPPDVLASCPLWKIAKYVHDMMRAPSTSKAEINSTLRWIAALPNKAKIGSGFRFGSGSFMISQWNKTDMYPGTTFEVRPVLVSPPFTPISLCDGLLYPLPTEDQGTDEDTKAVDVAVALSDPVWEFLIQDGRCMGGLIID</sequence>
<dbReference type="PANTHER" id="PTHR31642:SF11">
    <property type="entry name" value="SHIKIMATE O-HYDROXYCINNAMOYLTRANSFERASE"/>
    <property type="match status" value="1"/>
</dbReference>
<proteinExistence type="predicted"/>
<gene>
    <name evidence="3" type="ORF">CALVIDRAFT_566597</name>
</gene>
<reference evidence="3 4" key="1">
    <citation type="journal article" date="2016" name="Mol. Biol. Evol.">
        <title>Comparative Genomics of Early-Diverging Mushroom-Forming Fungi Provides Insights into the Origins of Lignocellulose Decay Capabilities.</title>
        <authorList>
            <person name="Nagy L.G."/>
            <person name="Riley R."/>
            <person name="Tritt A."/>
            <person name="Adam C."/>
            <person name="Daum C."/>
            <person name="Floudas D."/>
            <person name="Sun H."/>
            <person name="Yadav J.S."/>
            <person name="Pangilinan J."/>
            <person name="Larsson K.H."/>
            <person name="Matsuura K."/>
            <person name="Barry K."/>
            <person name="Labutti K."/>
            <person name="Kuo R."/>
            <person name="Ohm R.A."/>
            <person name="Bhattacharya S.S."/>
            <person name="Shirouzu T."/>
            <person name="Yoshinaga Y."/>
            <person name="Martin F.M."/>
            <person name="Grigoriev I.V."/>
            <person name="Hibbett D.S."/>
        </authorList>
    </citation>
    <scope>NUCLEOTIDE SEQUENCE [LARGE SCALE GENOMIC DNA]</scope>
    <source>
        <strain evidence="3 4">TUFC12733</strain>
    </source>
</reference>
<evidence type="ECO:0000256" key="2">
    <source>
        <dbReference type="ARBA" id="ARBA00023315"/>
    </source>
</evidence>
<evidence type="ECO:0000313" key="3">
    <source>
        <dbReference type="EMBL" id="KZO93360.1"/>
    </source>
</evidence>
<evidence type="ECO:0000256" key="1">
    <source>
        <dbReference type="ARBA" id="ARBA00022679"/>
    </source>
</evidence>
<dbReference type="PANTHER" id="PTHR31642">
    <property type="entry name" value="TRICHOTHECENE 3-O-ACETYLTRANSFERASE"/>
    <property type="match status" value="1"/>
</dbReference>
<dbReference type="AlphaFoldDB" id="A0A167J943"/>
<dbReference type="InterPro" id="IPR023213">
    <property type="entry name" value="CAT-like_dom_sf"/>
</dbReference>
<keyword evidence="4" id="KW-1185">Reference proteome</keyword>
<dbReference type="STRING" id="1330018.A0A167J943"/>
<keyword evidence="1" id="KW-0808">Transferase</keyword>
<evidence type="ECO:0000313" key="4">
    <source>
        <dbReference type="Proteomes" id="UP000076738"/>
    </source>
</evidence>
<dbReference type="EMBL" id="KV417302">
    <property type="protein sequence ID" value="KZO93360.1"/>
    <property type="molecule type" value="Genomic_DNA"/>
</dbReference>
<dbReference type="SUPFAM" id="SSF52777">
    <property type="entry name" value="CoA-dependent acyltransferases"/>
    <property type="match status" value="1"/>
</dbReference>
<evidence type="ECO:0008006" key="5">
    <source>
        <dbReference type="Google" id="ProtNLM"/>
    </source>
</evidence>
<dbReference type="Gene3D" id="3.30.559.10">
    <property type="entry name" value="Chloramphenicol acetyltransferase-like domain"/>
    <property type="match status" value="2"/>
</dbReference>
<dbReference type="Proteomes" id="UP000076738">
    <property type="component" value="Unassembled WGS sequence"/>
</dbReference>
<keyword evidence="2" id="KW-0012">Acyltransferase</keyword>
<dbReference type="OrthoDB" id="1862401at2759"/>
<dbReference type="GO" id="GO:0016747">
    <property type="term" value="F:acyltransferase activity, transferring groups other than amino-acyl groups"/>
    <property type="evidence" value="ECO:0007669"/>
    <property type="project" value="TreeGrafter"/>
</dbReference>